<dbReference type="InParanoid" id="A0A165MU45"/>
<reference evidence="1 2" key="1">
    <citation type="journal article" date="2016" name="Mol. Biol. Evol.">
        <title>Comparative Genomics of Early-Diverging Mushroom-Forming Fungi Provides Insights into the Origins of Lignocellulose Decay Capabilities.</title>
        <authorList>
            <person name="Nagy L.G."/>
            <person name="Riley R."/>
            <person name="Tritt A."/>
            <person name="Adam C."/>
            <person name="Daum C."/>
            <person name="Floudas D."/>
            <person name="Sun H."/>
            <person name="Yadav J.S."/>
            <person name="Pangilinan J."/>
            <person name="Larsson K.H."/>
            <person name="Matsuura K."/>
            <person name="Barry K."/>
            <person name="Labutti K."/>
            <person name="Kuo R."/>
            <person name="Ohm R.A."/>
            <person name="Bhattacharya S.S."/>
            <person name="Shirouzu T."/>
            <person name="Yoshinaga Y."/>
            <person name="Martin F.M."/>
            <person name="Grigoriev I.V."/>
            <person name="Hibbett D.S."/>
        </authorList>
    </citation>
    <scope>NUCLEOTIDE SEQUENCE [LARGE SCALE GENOMIC DNA]</scope>
    <source>
        <strain evidence="1 2">HHB12029</strain>
    </source>
</reference>
<dbReference type="SUPFAM" id="SSF54427">
    <property type="entry name" value="NTF2-like"/>
    <property type="match status" value="1"/>
</dbReference>
<evidence type="ECO:0008006" key="3">
    <source>
        <dbReference type="Google" id="ProtNLM"/>
    </source>
</evidence>
<dbReference type="EMBL" id="KV425907">
    <property type="protein sequence ID" value="KZV99760.1"/>
    <property type="molecule type" value="Genomic_DNA"/>
</dbReference>
<dbReference type="InterPro" id="IPR032710">
    <property type="entry name" value="NTF2-like_dom_sf"/>
</dbReference>
<keyword evidence="2" id="KW-1185">Reference proteome</keyword>
<accession>A0A165MU45</accession>
<proteinExistence type="predicted"/>
<organism evidence="1 2">
    <name type="scientific">Exidia glandulosa HHB12029</name>
    <dbReference type="NCBI Taxonomy" id="1314781"/>
    <lineage>
        <taxon>Eukaryota</taxon>
        <taxon>Fungi</taxon>
        <taxon>Dikarya</taxon>
        <taxon>Basidiomycota</taxon>
        <taxon>Agaricomycotina</taxon>
        <taxon>Agaricomycetes</taxon>
        <taxon>Auriculariales</taxon>
        <taxon>Exidiaceae</taxon>
        <taxon>Exidia</taxon>
    </lineage>
</organism>
<dbReference type="Proteomes" id="UP000077266">
    <property type="component" value="Unassembled WGS sequence"/>
</dbReference>
<protein>
    <recommendedName>
        <fullName evidence="3">SnoaL-like domain-containing protein</fullName>
    </recommendedName>
</protein>
<gene>
    <name evidence="1" type="ORF">EXIGLDRAFT_746009</name>
</gene>
<dbReference type="OrthoDB" id="3758478at2759"/>
<evidence type="ECO:0000313" key="2">
    <source>
        <dbReference type="Proteomes" id="UP000077266"/>
    </source>
</evidence>
<evidence type="ECO:0000313" key="1">
    <source>
        <dbReference type="EMBL" id="KZV99760.1"/>
    </source>
</evidence>
<name>A0A165MU45_EXIGL</name>
<sequence>MSYPNPYVELAHAYLNAVQSLDADGLSKLIAHDAKAQFLPSASLGPLAEPKDKAEFLSIIKDLGRKIMKDARLPMEIIEVTDASAAGLIIAHTKAKGAYTAAGKPFTNEYLIMLWMDEVDDQLKITRIQEFLDSAFVQTLGL</sequence>
<dbReference type="Gene3D" id="3.10.450.50">
    <property type="match status" value="1"/>
</dbReference>
<dbReference type="AlphaFoldDB" id="A0A165MU45"/>